<proteinExistence type="predicted"/>
<organism evidence="1 2">
    <name type="scientific">Haemaphysalis longicornis</name>
    <name type="common">Bush tick</name>
    <dbReference type="NCBI Taxonomy" id="44386"/>
    <lineage>
        <taxon>Eukaryota</taxon>
        <taxon>Metazoa</taxon>
        <taxon>Ecdysozoa</taxon>
        <taxon>Arthropoda</taxon>
        <taxon>Chelicerata</taxon>
        <taxon>Arachnida</taxon>
        <taxon>Acari</taxon>
        <taxon>Parasitiformes</taxon>
        <taxon>Ixodida</taxon>
        <taxon>Ixodoidea</taxon>
        <taxon>Ixodidae</taxon>
        <taxon>Haemaphysalinae</taxon>
        <taxon>Haemaphysalis</taxon>
    </lineage>
</organism>
<dbReference type="EMBL" id="JABSTR010000004">
    <property type="protein sequence ID" value="KAH9368010.1"/>
    <property type="molecule type" value="Genomic_DNA"/>
</dbReference>
<evidence type="ECO:0000313" key="2">
    <source>
        <dbReference type="Proteomes" id="UP000821853"/>
    </source>
</evidence>
<dbReference type="VEuPathDB" id="VectorBase:HLOH_063893"/>
<name>A0A9J6FXN1_HAELO</name>
<dbReference type="AlphaFoldDB" id="A0A9J6FXN1"/>
<dbReference type="Proteomes" id="UP000821853">
    <property type="component" value="Chromosome 2"/>
</dbReference>
<evidence type="ECO:0008006" key="3">
    <source>
        <dbReference type="Google" id="ProtNLM"/>
    </source>
</evidence>
<sequence>MAPINTRALAELEEIHAQNELIVVYSIARRRRRRQRRVWVRQVFLDRAVDGDFHNLLVKLRLGDAAMFHNFMRMSPQQFDFLENLVRPLIEVRSTHLRSAISSAERLAITLRFLATGNSYQSLSYSFRVGKSTISQLVPKTPLEAQESSFQVTGGTPPHHFPKRTDKVLIPTQGGQQTFATALPATSVGLAQCHGSLPKGRSLGYMYCLLFNCLLHMTIYFDAFEKPLMITLRKKSPAERSVDMAAM</sequence>
<gene>
    <name evidence="1" type="ORF">HPB48_015460</name>
</gene>
<comment type="caution">
    <text evidence="1">The sequence shown here is derived from an EMBL/GenBank/DDBJ whole genome shotgun (WGS) entry which is preliminary data.</text>
</comment>
<dbReference type="OrthoDB" id="6435503at2759"/>
<accession>A0A9J6FXN1</accession>
<evidence type="ECO:0000313" key="1">
    <source>
        <dbReference type="EMBL" id="KAH9368010.1"/>
    </source>
</evidence>
<keyword evidence="2" id="KW-1185">Reference proteome</keyword>
<reference evidence="1 2" key="1">
    <citation type="journal article" date="2020" name="Cell">
        <title>Large-Scale Comparative Analyses of Tick Genomes Elucidate Their Genetic Diversity and Vector Capacities.</title>
        <authorList>
            <consortium name="Tick Genome and Microbiome Consortium (TIGMIC)"/>
            <person name="Jia N."/>
            <person name="Wang J."/>
            <person name="Shi W."/>
            <person name="Du L."/>
            <person name="Sun Y."/>
            <person name="Zhan W."/>
            <person name="Jiang J.F."/>
            <person name="Wang Q."/>
            <person name="Zhang B."/>
            <person name="Ji P."/>
            <person name="Bell-Sakyi L."/>
            <person name="Cui X.M."/>
            <person name="Yuan T.T."/>
            <person name="Jiang B.G."/>
            <person name="Yang W.F."/>
            <person name="Lam T.T."/>
            <person name="Chang Q.C."/>
            <person name="Ding S.J."/>
            <person name="Wang X.J."/>
            <person name="Zhu J.G."/>
            <person name="Ruan X.D."/>
            <person name="Zhao L."/>
            <person name="Wei J.T."/>
            <person name="Ye R.Z."/>
            <person name="Que T.C."/>
            <person name="Du C.H."/>
            <person name="Zhou Y.H."/>
            <person name="Cheng J.X."/>
            <person name="Dai P.F."/>
            <person name="Guo W.B."/>
            <person name="Han X.H."/>
            <person name="Huang E.J."/>
            <person name="Li L.F."/>
            <person name="Wei W."/>
            <person name="Gao Y.C."/>
            <person name="Liu J.Z."/>
            <person name="Shao H.Z."/>
            <person name="Wang X."/>
            <person name="Wang C.C."/>
            <person name="Yang T.C."/>
            <person name="Huo Q.B."/>
            <person name="Li W."/>
            <person name="Chen H.Y."/>
            <person name="Chen S.E."/>
            <person name="Zhou L.G."/>
            <person name="Ni X.B."/>
            <person name="Tian J.H."/>
            <person name="Sheng Y."/>
            <person name="Liu T."/>
            <person name="Pan Y.S."/>
            <person name="Xia L.Y."/>
            <person name="Li J."/>
            <person name="Zhao F."/>
            <person name="Cao W.C."/>
        </authorList>
    </citation>
    <scope>NUCLEOTIDE SEQUENCE [LARGE SCALE GENOMIC DNA]</scope>
    <source>
        <strain evidence="1">HaeL-2018</strain>
    </source>
</reference>
<protein>
    <recommendedName>
        <fullName evidence="3">Transposase Helix-turn-helix domain-containing protein</fullName>
    </recommendedName>
</protein>